<accession>A0A0V8JQJ3</accession>
<evidence type="ECO:0000313" key="2">
    <source>
        <dbReference type="EMBL" id="KSU89331.1"/>
    </source>
</evidence>
<comment type="caution">
    <text evidence="2">The sequence shown here is derived from an EMBL/GenBank/DDBJ whole genome shotgun (WGS) entry which is preliminary data.</text>
</comment>
<feature type="compositionally biased region" description="Gly residues" evidence="1">
    <location>
        <begin position="88"/>
        <end position="98"/>
    </location>
</feature>
<dbReference type="Proteomes" id="UP000053681">
    <property type="component" value="Unassembled WGS sequence"/>
</dbReference>
<evidence type="ECO:0008006" key="4">
    <source>
        <dbReference type="Google" id="ProtNLM"/>
    </source>
</evidence>
<evidence type="ECO:0000313" key="3">
    <source>
        <dbReference type="Proteomes" id="UP000053681"/>
    </source>
</evidence>
<dbReference type="EMBL" id="LNQP01000007">
    <property type="protein sequence ID" value="KSU89331.1"/>
    <property type="molecule type" value="Genomic_DNA"/>
</dbReference>
<dbReference type="GeneID" id="93682848"/>
<feature type="region of interest" description="Disordered" evidence="1">
    <location>
        <begin position="51"/>
        <end position="98"/>
    </location>
</feature>
<feature type="compositionally biased region" description="Low complexity" evidence="1">
    <location>
        <begin position="51"/>
        <end position="87"/>
    </location>
</feature>
<dbReference type="RefSeq" id="WP_025911357.1">
    <property type="nucleotide sequence ID" value="NZ_KQ758629.1"/>
</dbReference>
<proteinExistence type="predicted"/>
<dbReference type="PROSITE" id="PS51257">
    <property type="entry name" value="PROKAR_LIPOPROTEIN"/>
    <property type="match status" value="1"/>
</dbReference>
<name>A0A0V8JQJ3_9BACI</name>
<organism evidence="2 3">
    <name type="scientific">Priestia veravalensis</name>
    <dbReference type="NCBI Taxonomy" id="1414648"/>
    <lineage>
        <taxon>Bacteria</taxon>
        <taxon>Bacillati</taxon>
        <taxon>Bacillota</taxon>
        <taxon>Bacilli</taxon>
        <taxon>Bacillales</taxon>
        <taxon>Bacillaceae</taxon>
        <taxon>Priestia</taxon>
    </lineage>
</organism>
<sequence length="98" mass="10507">MSKTKKMMAGVLTTVMVTSLVGCGSNRPPEPDDDSCRDWDWDEDTQTYYCDSSSSTTGGGHYYHNGKTYSSKKSLTSDSSYKSYKSGIGSGTKGGFGG</sequence>
<keyword evidence="3" id="KW-1185">Reference proteome</keyword>
<evidence type="ECO:0000256" key="1">
    <source>
        <dbReference type="SAM" id="MobiDB-lite"/>
    </source>
</evidence>
<gene>
    <name evidence="2" type="ORF">AS180_03315</name>
</gene>
<dbReference type="AlphaFoldDB" id="A0A0V8JQJ3"/>
<protein>
    <recommendedName>
        <fullName evidence="4">Aminotransferase yhxA</fullName>
    </recommendedName>
</protein>
<reference evidence="2 3" key="1">
    <citation type="submission" date="2015-11" db="EMBL/GenBank/DDBJ databases">
        <title>Bacillus caseinolyticus sp nov.</title>
        <authorList>
            <person name="Dastager S.G."/>
            <person name="Mawlankar R."/>
        </authorList>
    </citation>
    <scope>NUCLEOTIDE SEQUENCE [LARGE SCALE GENOMIC DNA]</scope>
    <source>
        <strain evidence="2 3">SGD-V-76</strain>
    </source>
</reference>